<dbReference type="Proteomes" id="UP001235760">
    <property type="component" value="Unassembled WGS sequence"/>
</dbReference>
<dbReference type="PANTHER" id="PTHR43194:SF2">
    <property type="entry name" value="PEROXISOMAL MEMBRANE PROTEIN LPX1"/>
    <property type="match status" value="1"/>
</dbReference>
<dbReference type="SUPFAM" id="SSF53474">
    <property type="entry name" value="alpha/beta-Hydrolases"/>
    <property type="match status" value="1"/>
</dbReference>
<accession>A0ABT9G0J1</accession>
<organism evidence="2 3">
    <name type="scientific">Leptothrix discophora</name>
    <dbReference type="NCBI Taxonomy" id="89"/>
    <lineage>
        <taxon>Bacteria</taxon>
        <taxon>Pseudomonadati</taxon>
        <taxon>Pseudomonadota</taxon>
        <taxon>Betaproteobacteria</taxon>
        <taxon>Burkholderiales</taxon>
        <taxon>Sphaerotilaceae</taxon>
        <taxon>Leptothrix</taxon>
    </lineage>
</organism>
<protein>
    <submittedName>
        <fullName evidence="2">Alpha/beta hydrolase</fullName>
    </submittedName>
</protein>
<keyword evidence="2" id="KW-0378">Hydrolase</keyword>
<dbReference type="GO" id="GO:0016787">
    <property type="term" value="F:hydrolase activity"/>
    <property type="evidence" value="ECO:0007669"/>
    <property type="project" value="UniProtKB-KW"/>
</dbReference>
<evidence type="ECO:0000259" key="1">
    <source>
        <dbReference type="Pfam" id="PF00561"/>
    </source>
</evidence>
<keyword evidence="3" id="KW-1185">Reference proteome</keyword>
<dbReference type="InterPro" id="IPR000073">
    <property type="entry name" value="AB_hydrolase_1"/>
</dbReference>
<dbReference type="PANTHER" id="PTHR43194">
    <property type="entry name" value="HYDROLASE ALPHA/BETA FOLD FAMILY"/>
    <property type="match status" value="1"/>
</dbReference>
<proteinExistence type="predicted"/>
<dbReference type="Pfam" id="PF00561">
    <property type="entry name" value="Abhydrolase_1"/>
    <property type="match status" value="1"/>
</dbReference>
<sequence length="280" mass="29451">MNLARLHPGELRREGLALTFHDVGDAVGRLPFVFQHGLCGSVAQTAEACPDTLDDGREVRLLTLSCRGHGPSPLGEPARLSIATLADDVAALIEQAGVGPVALGGISMGAAIALRLAVRRPDLVASLALVRPAWVTAAAPVNGRPNLEVGDWLARLPPAAALAAFEASATARWLAEVAPDNLASLRGFFSREPIAETVELLRRIPADGPGVSDDDVRAIRVPVSVIGHEADAIHPMAHARALAALMPHARLVEITPKALDKAAYLNDLHAALRQHLRSLA</sequence>
<name>A0ABT9G0J1_LEPDI</name>
<dbReference type="InterPro" id="IPR029058">
    <property type="entry name" value="AB_hydrolase_fold"/>
</dbReference>
<gene>
    <name evidence="2" type="ORF">Q8X39_05055</name>
</gene>
<dbReference type="Gene3D" id="3.40.50.1820">
    <property type="entry name" value="alpha/beta hydrolase"/>
    <property type="match status" value="1"/>
</dbReference>
<dbReference type="InterPro" id="IPR050228">
    <property type="entry name" value="Carboxylesterase_BioH"/>
</dbReference>
<reference evidence="2 3" key="1">
    <citation type="submission" date="2023-08" db="EMBL/GenBank/DDBJ databases">
        <authorList>
            <person name="Roldan D.M."/>
            <person name="Menes R.J."/>
        </authorList>
    </citation>
    <scope>NUCLEOTIDE SEQUENCE [LARGE SCALE GENOMIC DNA]</scope>
    <source>
        <strain evidence="2 3">CCM 2812</strain>
    </source>
</reference>
<feature type="domain" description="AB hydrolase-1" evidence="1">
    <location>
        <begin position="31"/>
        <end position="252"/>
    </location>
</feature>
<evidence type="ECO:0000313" key="3">
    <source>
        <dbReference type="Proteomes" id="UP001235760"/>
    </source>
</evidence>
<comment type="caution">
    <text evidence="2">The sequence shown here is derived from an EMBL/GenBank/DDBJ whole genome shotgun (WGS) entry which is preliminary data.</text>
</comment>
<dbReference type="EMBL" id="JAUZEE010000002">
    <property type="protein sequence ID" value="MDP4299994.1"/>
    <property type="molecule type" value="Genomic_DNA"/>
</dbReference>
<evidence type="ECO:0000313" key="2">
    <source>
        <dbReference type="EMBL" id="MDP4299994.1"/>
    </source>
</evidence>
<dbReference type="RefSeq" id="WP_305748549.1">
    <property type="nucleotide sequence ID" value="NZ_JAUZEE010000002.1"/>
</dbReference>